<reference evidence="4" key="1">
    <citation type="submission" date="2015-11" db="EMBL/GenBank/DDBJ databases">
        <title>De novo transcriptome assembly of four potential Pierce s Disease insect vectors from Arizona vineyards.</title>
        <authorList>
            <person name="Tassone E.E."/>
        </authorList>
    </citation>
    <scope>NUCLEOTIDE SEQUENCE</scope>
</reference>
<feature type="non-terminal residue" evidence="4">
    <location>
        <position position="1"/>
    </location>
</feature>
<dbReference type="AlphaFoldDB" id="A0A1B6IM40"/>
<dbReference type="InterPro" id="IPR021520">
    <property type="entry name" value="Stealth_CR2"/>
</dbReference>
<sequence>EEKRVRKELSLTCSLTDCLPSHLTAFRLSTSKLQDVLNKLNYVSVKPVKVEDKDWTVLRWDSVKTAEEESEKLFDVNRYSVPAFHVHWTTDLSAPSLYLPSNTIAIKGVNKSLESVTQNLESLLEHNFGQMIASIWRYPQVIFAELHSQFDLQQILKGKKWNIIFIKHVMKLNVTRAGLVLEIPSQIQPDDYSPSRYEDKEELRYSLRSLEKYAPWVRKIFIVTNGQLPHWLDL</sequence>
<evidence type="ECO:0000256" key="2">
    <source>
        <dbReference type="ARBA" id="ARBA00022679"/>
    </source>
</evidence>
<feature type="non-terminal residue" evidence="4">
    <location>
        <position position="234"/>
    </location>
</feature>
<protein>
    <recommendedName>
        <fullName evidence="3">Stealth protein CR2 conserved region 2 domain-containing protein</fullName>
    </recommendedName>
</protein>
<evidence type="ECO:0000313" key="4">
    <source>
        <dbReference type="EMBL" id="JAS88008.1"/>
    </source>
</evidence>
<evidence type="ECO:0000259" key="3">
    <source>
        <dbReference type="Pfam" id="PF11380"/>
    </source>
</evidence>
<evidence type="ECO:0000256" key="1">
    <source>
        <dbReference type="ARBA" id="ARBA00007583"/>
    </source>
</evidence>
<comment type="similarity">
    <text evidence="1">Belongs to the stealth family.</text>
</comment>
<dbReference type="PANTHER" id="PTHR24045">
    <property type="match status" value="1"/>
</dbReference>
<name>A0A1B6IM40_9HEMI</name>
<dbReference type="InterPro" id="IPR047141">
    <property type="entry name" value="Stealth"/>
</dbReference>
<dbReference type="GO" id="GO:0046835">
    <property type="term" value="P:carbohydrate phosphorylation"/>
    <property type="evidence" value="ECO:0007669"/>
    <property type="project" value="TreeGrafter"/>
</dbReference>
<dbReference type="GO" id="GO:0016256">
    <property type="term" value="P:N-glycan processing to lysosome"/>
    <property type="evidence" value="ECO:0007669"/>
    <property type="project" value="TreeGrafter"/>
</dbReference>
<dbReference type="EMBL" id="GECU01019698">
    <property type="protein sequence ID" value="JAS88008.1"/>
    <property type="molecule type" value="Transcribed_RNA"/>
</dbReference>
<dbReference type="GO" id="GO:0005794">
    <property type="term" value="C:Golgi apparatus"/>
    <property type="evidence" value="ECO:0007669"/>
    <property type="project" value="TreeGrafter"/>
</dbReference>
<gene>
    <name evidence="4" type="ORF">g.4153</name>
</gene>
<proteinExistence type="inferred from homology"/>
<dbReference type="PANTHER" id="PTHR24045:SF0">
    <property type="entry name" value="N-ACETYLGLUCOSAMINE-1-PHOSPHOTRANSFERASE SUBUNITS ALPHA_BETA"/>
    <property type="match status" value="1"/>
</dbReference>
<feature type="domain" description="Stealth protein CR2 conserved region 2" evidence="3">
    <location>
        <begin position="196"/>
        <end position="233"/>
    </location>
</feature>
<organism evidence="4">
    <name type="scientific">Homalodisca liturata</name>
    <dbReference type="NCBI Taxonomy" id="320908"/>
    <lineage>
        <taxon>Eukaryota</taxon>
        <taxon>Metazoa</taxon>
        <taxon>Ecdysozoa</taxon>
        <taxon>Arthropoda</taxon>
        <taxon>Hexapoda</taxon>
        <taxon>Insecta</taxon>
        <taxon>Pterygota</taxon>
        <taxon>Neoptera</taxon>
        <taxon>Paraneoptera</taxon>
        <taxon>Hemiptera</taxon>
        <taxon>Auchenorrhyncha</taxon>
        <taxon>Membracoidea</taxon>
        <taxon>Cicadellidae</taxon>
        <taxon>Cicadellinae</taxon>
        <taxon>Proconiini</taxon>
        <taxon>Homalodisca</taxon>
    </lineage>
</organism>
<dbReference type="GO" id="GO:0003976">
    <property type="term" value="F:UDP-N-acetylglucosamine-lysosomal-enzyme N-acetylglucosaminephosphotransferase activity"/>
    <property type="evidence" value="ECO:0007669"/>
    <property type="project" value="TreeGrafter"/>
</dbReference>
<dbReference type="Pfam" id="PF11380">
    <property type="entry name" value="Stealth_CR2"/>
    <property type="match status" value="1"/>
</dbReference>
<keyword evidence="2" id="KW-0808">Transferase</keyword>
<accession>A0A1B6IM40</accession>